<name>A0A1Y6K638_9CHLR</name>
<evidence type="ECO:0000313" key="1">
    <source>
        <dbReference type="EMBL" id="SMX54059.1"/>
    </source>
</evidence>
<gene>
    <name evidence="1" type="ORF">CFX1CAM_0994</name>
</gene>
<dbReference type="EMBL" id="LT859958">
    <property type="protein sequence ID" value="SMX54059.1"/>
    <property type="molecule type" value="Genomic_DNA"/>
</dbReference>
<dbReference type="RefSeq" id="WP_157891719.1">
    <property type="nucleotide sequence ID" value="NZ_LT859958.1"/>
</dbReference>
<accession>A0A1Y6K638</accession>
<dbReference type="Proteomes" id="UP000195514">
    <property type="component" value="Chromosome I"/>
</dbReference>
<sequence>MKTYRNLQTTILITTSVVLLSLMAFVNVVNGEEGIYQTYLPLILISEHYQEPTPPPNSAPLPGENLQCNTYGNAIICATISNVTPTKYSWLTIRGQLIVNGVPQNNLRMYTTWHFKTTESYCNDGITNEDGIASCRYYISGATSGYKVNINVNIGGYSVTTWFTTQ</sequence>
<organism evidence="1 2">
    <name type="scientific">Candidatus Brevifilum fermentans</name>
    <dbReference type="NCBI Taxonomy" id="1986204"/>
    <lineage>
        <taxon>Bacteria</taxon>
        <taxon>Bacillati</taxon>
        <taxon>Chloroflexota</taxon>
        <taxon>Anaerolineae</taxon>
        <taxon>Anaerolineales</taxon>
        <taxon>Anaerolineaceae</taxon>
        <taxon>Candidatus Brevifilum</taxon>
    </lineage>
</organism>
<evidence type="ECO:0000313" key="2">
    <source>
        <dbReference type="Proteomes" id="UP000195514"/>
    </source>
</evidence>
<dbReference type="AlphaFoldDB" id="A0A1Y6K638"/>
<keyword evidence="2" id="KW-1185">Reference proteome</keyword>
<protein>
    <submittedName>
        <fullName evidence="1">Uncharacterized protein</fullName>
    </submittedName>
</protein>
<reference evidence="2" key="1">
    <citation type="submission" date="2017-05" db="EMBL/GenBank/DDBJ databases">
        <authorList>
            <person name="Kirkegaard R."/>
            <person name="Mcilroy J S."/>
        </authorList>
    </citation>
    <scope>NUCLEOTIDE SEQUENCE [LARGE SCALE GENOMIC DNA]</scope>
</reference>
<proteinExistence type="predicted"/>
<dbReference type="KEGG" id="abat:CFX1CAM_0994"/>